<dbReference type="AlphaFoldDB" id="A0AAD1X8A4"/>
<dbReference type="EMBL" id="CAMPGE010002326">
    <property type="protein sequence ID" value="CAI2361125.1"/>
    <property type="molecule type" value="Genomic_DNA"/>
</dbReference>
<evidence type="ECO:0000256" key="1">
    <source>
        <dbReference type="SAM" id="Coils"/>
    </source>
</evidence>
<sequence length="411" mass="47116">MYRRNRPRDLGVKNIKTNFRHQLHKNINNFSEDRTQIPSSPTLPSRTKPVSKVSAQNLISETGSWISKFQRMKSINHYENSDEASPLLPPTDANTALNNQVVLKKPTNRRMIIPKTVVHNNLMSSNQANRTGVLSPGQRTKRNKGFTSFSPNLRQMEARRNRKLNTIKMPVSIKKVSKLSSKEELTSNTSRSVEDSEELAKLKSEYESLHKENTKLVSENASLNSKVQKLSLFLKVKNFKDEGKNDIDALTPELHKAFEQELCSIKKSFTSEIEDLQEMLATMSEDFCKIQTEMSLKLKETFNIILEKDVVIQELEDQKEELERYFHRQKKNFIEASEYNHVTTENSALKSNLKIMNSRLEVLEKANQNLLVKALQIKAKCSCTGKEPEPLQVNDLDAELKAIEEQSEHTA</sequence>
<feature type="region of interest" description="Disordered" evidence="2">
    <location>
        <begin position="32"/>
        <end position="51"/>
    </location>
</feature>
<evidence type="ECO:0000256" key="2">
    <source>
        <dbReference type="SAM" id="MobiDB-lite"/>
    </source>
</evidence>
<reference evidence="3" key="1">
    <citation type="submission" date="2023-07" db="EMBL/GenBank/DDBJ databases">
        <authorList>
            <consortium name="AG Swart"/>
            <person name="Singh M."/>
            <person name="Singh A."/>
            <person name="Seah K."/>
            <person name="Emmerich C."/>
        </authorList>
    </citation>
    <scope>NUCLEOTIDE SEQUENCE</scope>
    <source>
        <strain evidence="3">DP1</strain>
    </source>
</reference>
<protein>
    <submittedName>
        <fullName evidence="3">Uncharacterized protein</fullName>
    </submittedName>
</protein>
<gene>
    <name evidence="3" type="ORF">ECRASSUSDP1_LOCUS2435</name>
</gene>
<feature type="coiled-coil region" evidence="1">
    <location>
        <begin position="266"/>
        <end position="380"/>
    </location>
</feature>
<name>A0AAD1X8A4_EUPCR</name>
<evidence type="ECO:0000313" key="4">
    <source>
        <dbReference type="Proteomes" id="UP001295684"/>
    </source>
</evidence>
<feature type="compositionally biased region" description="Polar residues" evidence="2">
    <location>
        <begin position="32"/>
        <end position="45"/>
    </location>
</feature>
<accession>A0AAD1X8A4</accession>
<proteinExistence type="predicted"/>
<feature type="region of interest" description="Disordered" evidence="2">
    <location>
        <begin position="127"/>
        <end position="148"/>
    </location>
</feature>
<comment type="caution">
    <text evidence="3">The sequence shown here is derived from an EMBL/GenBank/DDBJ whole genome shotgun (WGS) entry which is preliminary data.</text>
</comment>
<keyword evidence="1" id="KW-0175">Coiled coil</keyword>
<organism evidence="3 4">
    <name type="scientific">Euplotes crassus</name>
    <dbReference type="NCBI Taxonomy" id="5936"/>
    <lineage>
        <taxon>Eukaryota</taxon>
        <taxon>Sar</taxon>
        <taxon>Alveolata</taxon>
        <taxon>Ciliophora</taxon>
        <taxon>Intramacronucleata</taxon>
        <taxon>Spirotrichea</taxon>
        <taxon>Hypotrichia</taxon>
        <taxon>Euplotida</taxon>
        <taxon>Euplotidae</taxon>
        <taxon>Moneuplotes</taxon>
    </lineage>
</organism>
<evidence type="ECO:0000313" key="3">
    <source>
        <dbReference type="EMBL" id="CAI2361125.1"/>
    </source>
</evidence>
<dbReference type="Proteomes" id="UP001295684">
    <property type="component" value="Unassembled WGS sequence"/>
</dbReference>
<keyword evidence="4" id="KW-1185">Reference proteome</keyword>
<feature type="coiled-coil region" evidence="1">
    <location>
        <begin position="192"/>
        <end position="219"/>
    </location>
</feature>